<sequence>VQIIIVLSINADKRLRGGKKAIPSSD</sequence>
<dbReference type="Proteomes" id="UP000188268">
    <property type="component" value="Unassembled WGS sequence"/>
</dbReference>
<keyword evidence="2" id="KW-1185">Reference proteome</keyword>
<feature type="non-terminal residue" evidence="1">
    <location>
        <position position="1"/>
    </location>
</feature>
<evidence type="ECO:0000313" key="1">
    <source>
        <dbReference type="EMBL" id="OMO73269.1"/>
    </source>
</evidence>
<proteinExistence type="predicted"/>
<protein>
    <submittedName>
        <fullName evidence="1">Uncharacterized protein</fullName>
    </submittedName>
</protein>
<gene>
    <name evidence="1" type="ORF">CCACVL1_17360</name>
</gene>
<evidence type="ECO:0000313" key="2">
    <source>
        <dbReference type="Proteomes" id="UP000188268"/>
    </source>
</evidence>
<dbReference type="EMBL" id="AWWV01011252">
    <property type="protein sequence ID" value="OMO73269.1"/>
    <property type="molecule type" value="Genomic_DNA"/>
</dbReference>
<accession>A0A1R3HS74</accession>
<dbReference type="Gramene" id="OMO73269">
    <property type="protein sequence ID" value="OMO73269"/>
    <property type="gene ID" value="CCACVL1_17360"/>
</dbReference>
<name>A0A1R3HS74_COCAP</name>
<dbReference type="AlphaFoldDB" id="A0A1R3HS74"/>
<organism evidence="1 2">
    <name type="scientific">Corchorus capsularis</name>
    <name type="common">Jute</name>
    <dbReference type="NCBI Taxonomy" id="210143"/>
    <lineage>
        <taxon>Eukaryota</taxon>
        <taxon>Viridiplantae</taxon>
        <taxon>Streptophyta</taxon>
        <taxon>Embryophyta</taxon>
        <taxon>Tracheophyta</taxon>
        <taxon>Spermatophyta</taxon>
        <taxon>Magnoliopsida</taxon>
        <taxon>eudicotyledons</taxon>
        <taxon>Gunneridae</taxon>
        <taxon>Pentapetalae</taxon>
        <taxon>rosids</taxon>
        <taxon>malvids</taxon>
        <taxon>Malvales</taxon>
        <taxon>Malvaceae</taxon>
        <taxon>Grewioideae</taxon>
        <taxon>Apeibeae</taxon>
        <taxon>Corchorus</taxon>
    </lineage>
</organism>
<comment type="caution">
    <text evidence="1">The sequence shown here is derived from an EMBL/GenBank/DDBJ whole genome shotgun (WGS) entry which is preliminary data.</text>
</comment>
<reference evidence="1 2" key="1">
    <citation type="submission" date="2013-09" db="EMBL/GenBank/DDBJ databases">
        <title>Corchorus capsularis genome sequencing.</title>
        <authorList>
            <person name="Alam M."/>
            <person name="Haque M.S."/>
            <person name="Islam M.S."/>
            <person name="Emdad E.M."/>
            <person name="Islam M.M."/>
            <person name="Ahmed B."/>
            <person name="Halim A."/>
            <person name="Hossen Q.M.M."/>
            <person name="Hossain M.Z."/>
            <person name="Ahmed R."/>
            <person name="Khan M.M."/>
            <person name="Islam R."/>
            <person name="Rashid M.M."/>
            <person name="Khan S.A."/>
            <person name="Rahman M.S."/>
            <person name="Alam M."/>
        </authorList>
    </citation>
    <scope>NUCLEOTIDE SEQUENCE [LARGE SCALE GENOMIC DNA]</scope>
    <source>
        <strain evidence="2">cv. CVL-1</strain>
        <tissue evidence="1">Whole seedling</tissue>
    </source>
</reference>